<comment type="caution">
    <text evidence="5">The sequence shown here is derived from an EMBL/GenBank/DDBJ whole genome shotgun (WGS) entry which is preliminary data.</text>
</comment>
<dbReference type="SMART" id="SM00345">
    <property type="entry name" value="HTH_GNTR"/>
    <property type="match status" value="1"/>
</dbReference>
<reference evidence="6" key="1">
    <citation type="journal article" date="2019" name="Int. J. Syst. Evol. Microbiol.">
        <title>The Global Catalogue of Microorganisms (GCM) 10K type strain sequencing project: providing services to taxonomists for standard genome sequencing and annotation.</title>
        <authorList>
            <consortium name="The Broad Institute Genomics Platform"/>
            <consortium name="The Broad Institute Genome Sequencing Center for Infectious Disease"/>
            <person name="Wu L."/>
            <person name="Ma J."/>
        </authorList>
    </citation>
    <scope>NUCLEOTIDE SEQUENCE [LARGE SCALE GENOMIC DNA]</scope>
    <source>
        <strain evidence="6">KCTC 52366</strain>
    </source>
</reference>
<evidence type="ECO:0000313" key="5">
    <source>
        <dbReference type="EMBL" id="MFC3144939.1"/>
    </source>
</evidence>
<dbReference type="RefSeq" id="WP_275634503.1">
    <property type="nucleotide sequence ID" value="NZ_JARGYD010000009.1"/>
</dbReference>
<dbReference type="SUPFAM" id="SSF48008">
    <property type="entry name" value="GntR ligand-binding domain-like"/>
    <property type="match status" value="1"/>
</dbReference>
<dbReference type="PANTHER" id="PTHR43537">
    <property type="entry name" value="TRANSCRIPTIONAL REGULATOR, GNTR FAMILY"/>
    <property type="match status" value="1"/>
</dbReference>
<dbReference type="Gene3D" id="1.20.120.530">
    <property type="entry name" value="GntR ligand-binding domain-like"/>
    <property type="match status" value="1"/>
</dbReference>
<dbReference type="Proteomes" id="UP001595632">
    <property type="component" value="Unassembled WGS sequence"/>
</dbReference>
<dbReference type="PROSITE" id="PS50949">
    <property type="entry name" value="HTH_GNTR"/>
    <property type="match status" value="1"/>
</dbReference>
<evidence type="ECO:0000259" key="4">
    <source>
        <dbReference type="PROSITE" id="PS50949"/>
    </source>
</evidence>
<organism evidence="5 6">
    <name type="scientific">Psychromarinibacter halotolerans</name>
    <dbReference type="NCBI Taxonomy" id="1775175"/>
    <lineage>
        <taxon>Bacteria</taxon>
        <taxon>Pseudomonadati</taxon>
        <taxon>Pseudomonadota</taxon>
        <taxon>Alphaproteobacteria</taxon>
        <taxon>Rhodobacterales</taxon>
        <taxon>Paracoccaceae</taxon>
        <taxon>Psychromarinibacter</taxon>
    </lineage>
</organism>
<evidence type="ECO:0000313" key="6">
    <source>
        <dbReference type="Proteomes" id="UP001595632"/>
    </source>
</evidence>
<evidence type="ECO:0000256" key="2">
    <source>
        <dbReference type="ARBA" id="ARBA00023125"/>
    </source>
</evidence>
<keyword evidence="1" id="KW-0805">Transcription regulation</keyword>
<dbReference type="InterPro" id="IPR036388">
    <property type="entry name" value="WH-like_DNA-bd_sf"/>
</dbReference>
<evidence type="ECO:0000256" key="1">
    <source>
        <dbReference type="ARBA" id="ARBA00023015"/>
    </source>
</evidence>
<accession>A0ABV7GXL7</accession>
<dbReference type="Pfam" id="PF07729">
    <property type="entry name" value="FCD"/>
    <property type="match status" value="1"/>
</dbReference>
<keyword evidence="6" id="KW-1185">Reference proteome</keyword>
<protein>
    <submittedName>
        <fullName evidence="5">FadR/GntR family transcriptional regulator</fullName>
    </submittedName>
</protein>
<gene>
    <name evidence="5" type="ORF">ACFOGP_19620</name>
</gene>
<dbReference type="PANTHER" id="PTHR43537:SF5">
    <property type="entry name" value="UXU OPERON TRANSCRIPTIONAL REGULATOR"/>
    <property type="match status" value="1"/>
</dbReference>
<proteinExistence type="predicted"/>
<dbReference type="EMBL" id="JBHRTB010000010">
    <property type="protein sequence ID" value="MFC3144939.1"/>
    <property type="molecule type" value="Genomic_DNA"/>
</dbReference>
<keyword evidence="2" id="KW-0238">DNA-binding</keyword>
<dbReference type="InterPro" id="IPR036390">
    <property type="entry name" value="WH_DNA-bd_sf"/>
</dbReference>
<dbReference type="Pfam" id="PF00392">
    <property type="entry name" value="GntR"/>
    <property type="match status" value="1"/>
</dbReference>
<dbReference type="InterPro" id="IPR000524">
    <property type="entry name" value="Tscrpt_reg_HTH_GntR"/>
</dbReference>
<dbReference type="Gene3D" id="1.10.10.10">
    <property type="entry name" value="Winged helix-like DNA-binding domain superfamily/Winged helix DNA-binding domain"/>
    <property type="match status" value="1"/>
</dbReference>
<dbReference type="CDD" id="cd07377">
    <property type="entry name" value="WHTH_GntR"/>
    <property type="match status" value="1"/>
</dbReference>
<dbReference type="InterPro" id="IPR011711">
    <property type="entry name" value="GntR_C"/>
</dbReference>
<dbReference type="SMART" id="SM00895">
    <property type="entry name" value="FCD"/>
    <property type="match status" value="1"/>
</dbReference>
<feature type="domain" description="HTH gntR-type" evidence="4">
    <location>
        <begin position="17"/>
        <end position="87"/>
    </location>
</feature>
<keyword evidence="3" id="KW-0804">Transcription</keyword>
<name>A0ABV7GXL7_9RHOB</name>
<dbReference type="PRINTS" id="PR00035">
    <property type="entry name" value="HTHGNTR"/>
</dbReference>
<dbReference type="SUPFAM" id="SSF46785">
    <property type="entry name" value="Winged helix' DNA-binding domain"/>
    <property type="match status" value="1"/>
</dbReference>
<dbReference type="InterPro" id="IPR008920">
    <property type="entry name" value="TF_FadR/GntR_C"/>
</dbReference>
<sequence>MPPATTRSTRDAAPQRLSRPAQVAEAIKSWVVEANMKPGDRLPNELEMIERFGMAKGTIREAMRILEAQGLVKTRTGPGGGSFVHEVSEARARALLGNYFYFKDLTVTDIYQLRLVLEPELAADLAGQLSADQLAALEANVARYVTPPKDAEEERQQHIASLDFHKLLASYAGNELLGFLIGFMAQMLSDLTVMRRLYEPRNYELWKMGTDHQIELITALRLGDGPRARAIMREHMEAAQAFMVRQEAEMERRFLAGR</sequence>
<evidence type="ECO:0000256" key="3">
    <source>
        <dbReference type="ARBA" id="ARBA00023163"/>
    </source>
</evidence>